<proteinExistence type="predicted"/>
<name>A0A8D8R4B8_9HEMI</name>
<feature type="region of interest" description="Disordered" evidence="1">
    <location>
        <begin position="16"/>
        <end position="82"/>
    </location>
</feature>
<organism evidence="2">
    <name type="scientific">Cacopsylla melanoneura</name>
    <dbReference type="NCBI Taxonomy" id="428564"/>
    <lineage>
        <taxon>Eukaryota</taxon>
        <taxon>Metazoa</taxon>
        <taxon>Ecdysozoa</taxon>
        <taxon>Arthropoda</taxon>
        <taxon>Hexapoda</taxon>
        <taxon>Insecta</taxon>
        <taxon>Pterygota</taxon>
        <taxon>Neoptera</taxon>
        <taxon>Paraneoptera</taxon>
        <taxon>Hemiptera</taxon>
        <taxon>Sternorrhyncha</taxon>
        <taxon>Psylloidea</taxon>
        <taxon>Psyllidae</taxon>
        <taxon>Psyllinae</taxon>
        <taxon>Cacopsylla</taxon>
    </lineage>
</organism>
<reference evidence="2" key="1">
    <citation type="submission" date="2021-05" db="EMBL/GenBank/DDBJ databases">
        <authorList>
            <person name="Alioto T."/>
            <person name="Alioto T."/>
            <person name="Gomez Garrido J."/>
        </authorList>
    </citation>
    <scope>NUCLEOTIDE SEQUENCE</scope>
</reference>
<evidence type="ECO:0000313" key="2">
    <source>
        <dbReference type="EMBL" id="CAG6642132.1"/>
    </source>
</evidence>
<dbReference type="AlphaFoldDB" id="A0A8D8R4B8"/>
<accession>A0A8D8R4B8</accession>
<protein>
    <submittedName>
        <fullName evidence="2">Uncharacterized protein</fullName>
    </submittedName>
</protein>
<dbReference type="EMBL" id="HBUF01121010">
    <property type="protein sequence ID" value="CAG6642132.1"/>
    <property type="molecule type" value="Transcribed_RNA"/>
</dbReference>
<evidence type="ECO:0000256" key="1">
    <source>
        <dbReference type="SAM" id="MobiDB-lite"/>
    </source>
</evidence>
<feature type="compositionally biased region" description="Basic and acidic residues" evidence="1">
    <location>
        <begin position="46"/>
        <end position="61"/>
    </location>
</feature>
<feature type="compositionally biased region" description="Basic and acidic residues" evidence="1">
    <location>
        <begin position="73"/>
        <end position="82"/>
    </location>
</feature>
<sequence>MSFIFKRKNMEKLLLPFANPNQDGEGATQKTINSQTKRHKGPRGRTNIERPKNQAQNEERKRKMHTSHSTAQKKKEEETRIEKNIFSGNRNFFTMQSNQLISHEVTSAVSCWRTRFDYC</sequence>